<dbReference type="RefSeq" id="WP_380058561.1">
    <property type="nucleotide sequence ID" value="NZ_JBHSWB010000002.1"/>
</dbReference>
<keyword evidence="3" id="KW-1185">Reference proteome</keyword>
<feature type="region of interest" description="Disordered" evidence="1">
    <location>
        <begin position="264"/>
        <end position="293"/>
    </location>
</feature>
<evidence type="ECO:0000313" key="3">
    <source>
        <dbReference type="Proteomes" id="UP001596317"/>
    </source>
</evidence>
<organism evidence="2 3">
    <name type="scientific">Deinococcus multiflagellatus</name>
    <dbReference type="NCBI Taxonomy" id="1656887"/>
    <lineage>
        <taxon>Bacteria</taxon>
        <taxon>Thermotogati</taxon>
        <taxon>Deinococcota</taxon>
        <taxon>Deinococci</taxon>
        <taxon>Deinococcales</taxon>
        <taxon>Deinococcaceae</taxon>
        <taxon>Deinococcus</taxon>
    </lineage>
</organism>
<name>A0ABW1ZSV6_9DEIO</name>
<reference evidence="3" key="1">
    <citation type="journal article" date="2019" name="Int. J. Syst. Evol. Microbiol.">
        <title>The Global Catalogue of Microorganisms (GCM) 10K type strain sequencing project: providing services to taxonomists for standard genome sequencing and annotation.</title>
        <authorList>
            <consortium name="The Broad Institute Genomics Platform"/>
            <consortium name="The Broad Institute Genome Sequencing Center for Infectious Disease"/>
            <person name="Wu L."/>
            <person name="Ma J."/>
        </authorList>
    </citation>
    <scope>NUCLEOTIDE SEQUENCE [LARGE SCALE GENOMIC DNA]</scope>
    <source>
        <strain evidence="3">CCUG 63830</strain>
    </source>
</reference>
<accession>A0ABW1ZSV6</accession>
<evidence type="ECO:0000313" key="2">
    <source>
        <dbReference type="EMBL" id="MFC6662587.1"/>
    </source>
</evidence>
<proteinExistence type="predicted"/>
<dbReference type="Proteomes" id="UP001596317">
    <property type="component" value="Unassembled WGS sequence"/>
</dbReference>
<evidence type="ECO:0000256" key="1">
    <source>
        <dbReference type="SAM" id="MobiDB-lite"/>
    </source>
</evidence>
<protein>
    <submittedName>
        <fullName evidence="2">Uncharacterized protein</fullName>
    </submittedName>
</protein>
<gene>
    <name evidence="2" type="ORF">ACFP90_21255</name>
</gene>
<comment type="caution">
    <text evidence="2">The sequence shown here is derived from an EMBL/GenBank/DDBJ whole genome shotgun (WGS) entry which is preliminary data.</text>
</comment>
<dbReference type="EMBL" id="JBHSWB010000002">
    <property type="protein sequence ID" value="MFC6662587.1"/>
    <property type="molecule type" value="Genomic_DNA"/>
</dbReference>
<sequence length="313" mass="33176">MTQGRQHLSVQPIRSVIELGPGVTPASETLRVTGQVQGVSRVRTLTRGIDYSVTYDTGVVTLTRPVALTDPDLEQPQLDITFDRPGDPAQLTPVWGVGMRRAWGSFKGSGNSGGEVVLAYVDEARNGTFGVRATLQDTSRLVRFLGLVNAGVRSEVSLKQAFGQGLVTANVVVQTEGYRGVLEGTPGTTANVSAALPLSPTFGVRARAEYASARQRLDSEVLGVHTQGAFTFGLGAAASSEGNIRAVVEASLTQPVALKVRHEQSLTGQEVPPRSAPTCHSPQPWASKLRTGSSGKVARPSIRVLWAWRAGQA</sequence>